<dbReference type="EMBL" id="JAHMHR010000002">
    <property type="protein sequence ID" value="KAK1700392.1"/>
    <property type="molecule type" value="Genomic_DNA"/>
</dbReference>
<feature type="region of interest" description="Disordered" evidence="1">
    <location>
        <begin position="258"/>
        <end position="277"/>
    </location>
</feature>
<protein>
    <submittedName>
        <fullName evidence="2">Uncharacterized protein</fullName>
    </submittedName>
</protein>
<name>A0AAJ0EYQ3_9PEZI</name>
<sequence>MFDHFALGTHIRSGADGPGEEPSLSPKQRPRELPNPTEGLLSPPRSSPAALYTPVIPPQPIDNLTHELSKQTLIPEFRQRDVLATSAKVSSSIVTDLSMADLEVDDNCDMNLATDDIKEHQPVADWKRARRQRYSRFVNNPTNARAIEARVKDMISEELQCNVHPPAAMPSVPAAVPVYPHLPNIDADGYPEIDPALTQPEVDEGFCDQDEQYALMQRELAADRERLLGKSGGMRSYGSLRFRGSAETALRCHNVVRQRPRMRRRKGPGPTHNPRPT</sequence>
<dbReference type="GeneID" id="85450025"/>
<feature type="compositionally biased region" description="Basic residues" evidence="1">
    <location>
        <begin position="258"/>
        <end position="267"/>
    </location>
</feature>
<keyword evidence="3" id="KW-1185">Reference proteome</keyword>
<dbReference type="Proteomes" id="UP001224890">
    <property type="component" value="Unassembled WGS sequence"/>
</dbReference>
<accession>A0AAJ0EYQ3</accession>
<evidence type="ECO:0000313" key="3">
    <source>
        <dbReference type="Proteomes" id="UP001224890"/>
    </source>
</evidence>
<evidence type="ECO:0000256" key="1">
    <source>
        <dbReference type="SAM" id="MobiDB-lite"/>
    </source>
</evidence>
<reference evidence="2" key="1">
    <citation type="submission" date="2021-06" db="EMBL/GenBank/DDBJ databases">
        <title>Comparative genomics, transcriptomics and evolutionary studies reveal genomic signatures of adaptation to plant cell wall in hemibiotrophic fungi.</title>
        <authorList>
            <consortium name="DOE Joint Genome Institute"/>
            <person name="Baroncelli R."/>
            <person name="Diaz J.F."/>
            <person name="Benocci T."/>
            <person name="Peng M."/>
            <person name="Battaglia E."/>
            <person name="Haridas S."/>
            <person name="Andreopoulos W."/>
            <person name="Labutti K."/>
            <person name="Pangilinan J."/>
            <person name="Floch G.L."/>
            <person name="Makela M.R."/>
            <person name="Henrissat B."/>
            <person name="Grigoriev I.V."/>
            <person name="Crouch J.A."/>
            <person name="De Vries R.P."/>
            <person name="Sukno S.A."/>
            <person name="Thon M.R."/>
        </authorList>
    </citation>
    <scope>NUCLEOTIDE SEQUENCE</scope>
    <source>
        <strain evidence="2">CBS 193.32</strain>
    </source>
</reference>
<evidence type="ECO:0000313" key="2">
    <source>
        <dbReference type="EMBL" id="KAK1700392.1"/>
    </source>
</evidence>
<dbReference type="AlphaFoldDB" id="A0AAJ0EYQ3"/>
<comment type="caution">
    <text evidence="2">The sequence shown here is derived from an EMBL/GenBank/DDBJ whole genome shotgun (WGS) entry which is preliminary data.</text>
</comment>
<gene>
    <name evidence="2" type="ORF">BDP55DRAFT_129845</name>
</gene>
<organism evidence="2 3">
    <name type="scientific">Colletotrichum godetiae</name>
    <dbReference type="NCBI Taxonomy" id="1209918"/>
    <lineage>
        <taxon>Eukaryota</taxon>
        <taxon>Fungi</taxon>
        <taxon>Dikarya</taxon>
        <taxon>Ascomycota</taxon>
        <taxon>Pezizomycotina</taxon>
        <taxon>Sordariomycetes</taxon>
        <taxon>Hypocreomycetidae</taxon>
        <taxon>Glomerellales</taxon>
        <taxon>Glomerellaceae</taxon>
        <taxon>Colletotrichum</taxon>
        <taxon>Colletotrichum acutatum species complex</taxon>
    </lineage>
</organism>
<proteinExistence type="predicted"/>
<dbReference type="RefSeq" id="XP_060436149.1">
    <property type="nucleotide sequence ID" value="XM_060565499.1"/>
</dbReference>
<feature type="region of interest" description="Disordered" evidence="1">
    <location>
        <begin position="1"/>
        <end position="52"/>
    </location>
</feature>